<dbReference type="PANTHER" id="PTHR31172">
    <property type="entry name" value="STOMATAL CLOSURE-RELATED ACTIN-BINDING PROTEIN 1"/>
    <property type="match status" value="1"/>
</dbReference>
<dbReference type="EMBL" id="OZ020112">
    <property type="protein sequence ID" value="CAK9264821.1"/>
    <property type="molecule type" value="Genomic_DNA"/>
</dbReference>
<keyword evidence="2" id="KW-1185">Reference proteome</keyword>
<organism evidence="1 2">
    <name type="scientific">Sphagnum jensenii</name>
    <dbReference type="NCBI Taxonomy" id="128206"/>
    <lineage>
        <taxon>Eukaryota</taxon>
        <taxon>Viridiplantae</taxon>
        <taxon>Streptophyta</taxon>
        <taxon>Embryophyta</taxon>
        <taxon>Bryophyta</taxon>
        <taxon>Sphagnophytina</taxon>
        <taxon>Sphagnopsida</taxon>
        <taxon>Sphagnales</taxon>
        <taxon>Sphagnaceae</taxon>
        <taxon>Sphagnum</taxon>
    </lineage>
</organism>
<evidence type="ECO:0000313" key="1">
    <source>
        <dbReference type="EMBL" id="CAK9264821.1"/>
    </source>
</evidence>
<dbReference type="Gene3D" id="2.30.29.140">
    <property type="match status" value="1"/>
</dbReference>
<sequence length="493" mass="54588">MQSMGVAAAALAVAAADVTEDVGCLDETGLATLKGFRKLLRKEKADLLQQRLSVREMASQFEREQAAAHAAAATLAHVQQKVKLEMARHEQDMMKPAALVVSLKNLRSLLWELTSSSGRGVKNNNYHDHDIVADQALIALEVVESQWLQRESELEQERMEIRQMAITFKQASEDARRMIDEERAKAQSEIEAARAATLRVEAALEQQAEALCFAKQQELEELRMQVKEAQRIMMLHGPSKVMDMEYQIAGLHQLLTDKALENLQLRKKLEAAKRQINGPTQFEIQGEERLGACLAIAPICAENAPELHKCIIQWFSVSAVDGSKVEPIKGATRPQYAPDPVDVGKLLRVDVGLPDGQLDTLFTSGPLDPAPGLGNQVEALARKGSAEFNVRVYQENGEVMRKPPHQVLLVDKMRIKLLKGRCTKVKEEYSSAMQLCGGRGGGDAAARSLYWSPRKGVQFMLVLESERDRNAAIMLARQFAFSCNIILGGPDDC</sequence>
<dbReference type="Pfam" id="PF16712">
    <property type="entry name" value="SCAB_CC"/>
    <property type="match status" value="1"/>
</dbReference>
<dbReference type="InterPro" id="IPR032012">
    <property type="entry name" value="SCAB-ABD"/>
</dbReference>
<dbReference type="InterPro" id="IPR032009">
    <property type="entry name" value="SCAB_CC"/>
</dbReference>
<name>A0ABP0WG10_9BRYO</name>
<reference evidence="1" key="1">
    <citation type="submission" date="2024-02" db="EMBL/GenBank/DDBJ databases">
        <authorList>
            <consortium name="ELIXIR-Norway"/>
            <consortium name="Elixir Norway"/>
        </authorList>
    </citation>
    <scope>NUCLEOTIDE SEQUENCE</scope>
</reference>
<proteinExistence type="predicted"/>
<protein>
    <submittedName>
        <fullName evidence="1">Uncharacterized protein</fullName>
    </submittedName>
</protein>
<gene>
    <name evidence="1" type="ORF">CSSPJE1EN1_LOCUS10299</name>
</gene>
<dbReference type="Pfam" id="PF16711">
    <property type="entry name" value="SCAB-ABD"/>
    <property type="match status" value="1"/>
</dbReference>
<dbReference type="Pfam" id="PF17684">
    <property type="entry name" value="SCAB-PH"/>
    <property type="match status" value="1"/>
</dbReference>
<dbReference type="InterPro" id="IPR039640">
    <property type="entry name" value="SCAB"/>
</dbReference>
<dbReference type="Proteomes" id="UP001497444">
    <property type="component" value="Chromosome 17"/>
</dbReference>
<dbReference type="PANTHER" id="PTHR31172:SF3">
    <property type="entry name" value="STOMATAL CLOSURE-RELATED ACTIN-BINDING PROTEIN 1"/>
    <property type="match status" value="1"/>
</dbReference>
<dbReference type="InterPro" id="IPR032015">
    <property type="entry name" value="SCAB-Ig"/>
</dbReference>
<evidence type="ECO:0000313" key="2">
    <source>
        <dbReference type="Proteomes" id="UP001497444"/>
    </source>
</evidence>
<dbReference type="Pfam" id="PF16709">
    <property type="entry name" value="SCAB-Ig"/>
    <property type="match status" value="1"/>
</dbReference>
<dbReference type="Gene3D" id="2.60.40.2700">
    <property type="match status" value="1"/>
</dbReference>
<dbReference type="InterPro" id="IPR041144">
    <property type="entry name" value="SCAB-PH"/>
</dbReference>
<accession>A0ABP0WG10</accession>